<dbReference type="AlphaFoldDB" id="D2W2M8"/>
<dbReference type="InParanoid" id="D2W2M8"/>
<dbReference type="RefSeq" id="XP_002669420.1">
    <property type="nucleotide sequence ID" value="XM_002669374.1"/>
</dbReference>
<dbReference type="GeneID" id="8859963"/>
<name>D2W2M8_NAEGR</name>
<gene>
    <name evidence="2" type="ORF">NAEGRDRAFT_75645</name>
</gene>
<dbReference type="Proteomes" id="UP000006671">
    <property type="component" value="Unassembled WGS sequence"/>
</dbReference>
<proteinExistence type="predicted"/>
<reference evidence="2 3" key="1">
    <citation type="journal article" date="2010" name="Cell">
        <title>The genome of Naegleria gruberi illuminates early eukaryotic versatility.</title>
        <authorList>
            <person name="Fritz-Laylin L.K."/>
            <person name="Prochnik S.E."/>
            <person name="Ginger M.L."/>
            <person name="Dacks J.B."/>
            <person name="Carpenter M.L."/>
            <person name="Field M.C."/>
            <person name="Kuo A."/>
            <person name="Paredez A."/>
            <person name="Chapman J."/>
            <person name="Pham J."/>
            <person name="Shu S."/>
            <person name="Neupane R."/>
            <person name="Cipriano M."/>
            <person name="Mancuso J."/>
            <person name="Tu H."/>
            <person name="Salamov A."/>
            <person name="Lindquist E."/>
            <person name="Shapiro H."/>
            <person name="Lucas S."/>
            <person name="Grigoriev I.V."/>
            <person name="Cande W.Z."/>
            <person name="Fulton C."/>
            <person name="Rokhsar D.S."/>
            <person name="Dawson S.C."/>
        </authorList>
    </citation>
    <scope>NUCLEOTIDE SEQUENCE [LARGE SCALE GENOMIC DNA]</scope>
    <source>
        <strain evidence="2 3">NEG-M</strain>
    </source>
</reference>
<dbReference type="VEuPathDB" id="AmoebaDB:NAEGRDRAFT_75645"/>
<feature type="region of interest" description="Disordered" evidence="1">
    <location>
        <begin position="168"/>
        <end position="214"/>
    </location>
</feature>
<accession>D2W2M8</accession>
<keyword evidence="3" id="KW-1185">Reference proteome</keyword>
<protein>
    <submittedName>
        <fullName evidence="2">Predicted protein</fullName>
    </submittedName>
</protein>
<organism evidence="3">
    <name type="scientific">Naegleria gruberi</name>
    <name type="common">Amoeba</name>
    <dbReference type="NCBI Taxonomy" id="5762"/>
    <lineage>
        <taxon>Eukaryota</taxon>
        <taxon>Discoba</taxon>
        <taxon>Heterolobosea</taxon>
        <taxon>Tetramitia</taxon>
        <taxon>Eutetramitia</taxon>
        <taxon>Vahlkampfiidae</taxon>
        <taxon>Naegleria</taxon>
    </lineage>
</organism>
<feature type="compositionally biased region" description="Polar residues" evidence="1">
    <location>
        <begin position="189"/>
        <end position="211"/>
    </location>
</feature>
<dbReference type="EMBL" id="GG738927">
    <property type="protein sequence ID" value="EFC36676.1"/>
    <property type="molecule type" value="Genomic_DNA"/>
</dbReference>
<sequence>MAVAAQSSCFLPTPPTSPTTTPLTLPIAASAGTFNYLHHGLTTTCTSSSAVSPQSPTAYSTTLMNSLNHVNSLSDMNVHAMMNVTSPSVIPVDASIDYSSIQQQFLNSYYPFQSVILPEEKEHDDSMLNIEPSVDIESQQQPMLRLDVNDMLTSWTDLFNECNIKGSCSPTSTSSSVTSTLSTRSTTSPFNTDASYESASNQSGEELSSPKSVDAASNIRIQLKTQSTNVYNINKIVKPEHVFKQRKSVLVTSEDSKKIELINKSRFKEKKSRKRMKYPGESSLHIWKWME</sequence>
<feature type="compositionally biased region" description="Low complexity" evidence="1">
    <location>
        <begin position="168"/>
        <end position="188"/>
    </location>
</feature>
<evidence type="ECO:0000313" key="3">
    <source>
        <dbReference type="Proteomes" id="UP000006671"/>
    </source>
</evidence>
<evidence type="ECO:0000313" key="2">
    <source>
        <dbReference type="EMBL" id="EFC36676.1"/>
    </source>
</evidence>
<evidence type="ECO:0000256" key="1">
    <source>
        <dbReference type="SAM" id="MobiDB-lite"/>
    </source>
</evidence>
<dbReference type="KEGG" id="ngr:NAEGRDRAFT_75645"/>